<keyword evidence="4" id="KW-0808">Transferase</keyword>
<dbReference type="SUPFAM" id="SSF55785">
    <property type="entry name" value="PYP-like sensor domain (PAS domain)"/>
    <property type="match status" value="1"/>
</dbReference>
<dbReference type="EC" id="2.7.13.3" evidence="2"/>
<accession>A0A437PWE4</accession>
<keyword evidence="6" id="KW-0902">Two-component regulatory system</keyword>
<name>A0A437PWE4_9BACT</name>
<dbReference type="OrthoDB" id="9808408at2"/>
<protein>
    <recommendedName>
        <fullName evidence="2">histidine kinase</fullName>
        <ecNumber evidence="2">2.7.13.3</ecNumber>
    </recommendedName>
</protein>
<organism evidence="11 12">
    <name type="scientific">Sandaracinomonas limnophila</name>
    <dbReference type="NCBI Taxonomy" id="1862386"/>
    <lineage>
        <taxon>Bacteria</taxon>
        <taxon>Pseudomonadati</taxon>
        <taxon>Bacteroidota</taxon>
        <taxon>Cytophagia</taxon>
        <taxon>Cytophagales</taxon>
        <taxon>Flectobacillaceae</taxon>
        <taxon>Sandaracinomonas</taxon>
    </lineage>
</organism>
<reference evidence="11 12" key="1">
    <citation type="submission" date="2019-01" db="EMBL/GenBank/DDBJ databases">
        <authorList>
            <person name="Chen W.-M."/>
        </authorList>
    </citation>
    <scope>NUCLEOTIDE SEQUENCE [LARGE SCALE GENOMIC DNA]</scope>
    <source>
        <strain evidence="11 12">FSY-15</strain>
    </source>
</reference>
<dbReference type="PROSITE" id="PS50112">
    <property type="entry name" value="PAS"/>
    <property type="match status" value="1"/>
</dbReference>
<dbReference type="SMART" id="SM00388">
    <property type="entry name" value="HisKA"/>
    <property type="match status" value="1"/>
</dbReference>
<dbReference type="InterPro" id="IPR036890">
    <property type="entry name" value="HATPase_C_sf"/>
</dbReference>
<dbReference type="InterPro" id="IPR035965">
    <property type="entry name" value="PAS-like_dom_sf"/>
</dbReference>
<dbReference type="Pfam" id="PF02518">
    <property type="entry name" value="HATPase_c"/>
    <property type="match status" value="1"/>
</dbReference>
<dbReference type="SUPFAM" id="SSF55874">
    <property type="entry name" value="ATPase domain of HSP90 chaperone/DNA topoisomerase II/histidine kinase"/>
    <property type="match status" value="1"/>
</dbReference>
<evidence type="ECO:0000313" key="11">
    <source>
        <dbReference type="EMBL" id="RVU26571.1"/>
    </source>
</evidence>
<dbReference type="InterPro" id="IPR000014">
    <property type="entry name" value="PAS"/>
</dbReference>
<evidence type="ECO:0000256" key="2">
    <source>
        <dbReference type="ARBA" id="ARBA00012438"/>
    </source>
</evidence>
<dbReference type="PANTHER" id="PTHR43711:SF26">
    <property type="entry name" value="SENSOR HISTIDINE KINASE RCSC"/>
    <property type="match status" value="1"/>
</dbReference>
<dbReference type="NCBIfam" id="TIGR00229">
    <property type="entry name" value="sensory_box"/>
    <property type="match status" value="1"/>
</dbReference>
<dbReference type="GO" id="GO:0000155">
    <property type="term" value="F:phosphorelay sensor kinase activity"/>
    <property type="evidence" value="ECO:0007669"/>
    <property type="project" value="InterPro"/>
</dbReference>
<dbReference type="CDD" id="cd00130">
    <property type="entry name" value="PAS"/>
    <property type="match status" value="1"/>
</dbReference>
<keyword evidence="3" id="KW-0597">Phosphoprotein</keyword>
<evidence type="ECO:0000256" key="4">
    <source>
        <dbReference type="ARBA" id="ARBA00022679"/>
    </source>
</evidence>
<dbReference type="InterPro" id="IPR036097">
    <property type="entry name" value="HisK_dim/P_sf"/>
</dbReference>
<evidence type="ECO:0000256" key="1">
    <source>
        <dbReference type="ARBA" id="ARBA00000085"/>
    </source>
</evidence>
<comment type="catalytic activity">
    <reaction evidence="1">
        <text>ATP + protein L-histidine = ADP + protein N-phospho-L-histidine.</text>
        <dbReference type="EC" id="2.7.13.3"/>
    </reaction>
</comment>
<feature type="domain" description="PAC" evidence="10">
    <location>
        <begin position="108"/>
        <end position="158"/>
    </location>
</feature>
<sequence>MNLKPTKVGYFFCIRPFNYVNLKLYHFLMLTNFHFKAIFNEAAIGILLTDSTSTILLSNPFADNLLGYDATELLGQNVSVLIPNHLKERHSGHLANYSKDPLDRPMGVGLDLKAKRKDGSLFPVEISLSHFHDQEKMYFIAFISDVTLKRKVETELILRNKEINQLNENLEEEVYLRTQALQNTLEKLEANNVILENSLQKEKELGDLKTRFVSMASHEFRTPLTSILSSASLIEKYEKTDDQAKRSQHINRIKSSVAHLTEILEEFLSVGKLESGTVEIHPSRQGFKEFLDDLLIDLRPLESATQRILLEFESDFIWETDFSILRKILINALSNALKFSQKDVFLKVKKEDSYVQVKVKDQGIGISLEDQKHLFERFFRGSNATVIPGTGLGLHLIDRYIKLLGGQLNLESEIDKGTELTILLIKKE</sequence>
<evidence type="ECO:0000256" key="3">
    <source>
        <dbReference type="ARBA" id="ARBA00022553"/>
    </source>
</evidence>
<gene>
    <name evidence="11" type="ORF">EOJ36_00840</name>
</gene>
<feature type="domain" description="Histidine kinase" evidence="8">
    <location>
        <begin position="215"/>
        <end position="428"/>
    </location>
</feature>
<dbReference type="Gene3D" id="3.30.565.10">
    <property type="entry name" value="Histidine kinase-like ATPase, C-terminal domain"/>
    <property type="match status" value="1"/>
</dbReference>
<evidence type="ECO:0000259" key="9">
    <source>
        <dbReference type="PROSITE" id="PS50112"/>
    </source>
</evidence>
<proteinExistence type="predicted"/>
<evidence type="ECO:0000313" key="12">
    <source>
        <dbReference type="Proteomes" id="UP000282832"/>
    </source>
</evidence>
<dbReference type="Gene3D" id="3.30.450.20">
    <property type="entry name" value="PAS domain"/>
    <property type="match status" value="1"/>
</dbReference>
<evidence type="ECO:0000256" key="5">
    <source>
        <dbReference type="ARBA" id="ARBA00022777"/>
    </source>
</evidence>
<dbReference type="InterPro" id="IPR050736">
    <property type="entry name" value="Sensor_HK_Regulatory"/>
</dbReference>
<dbReference type="InterPro" id="IPR003661">
    <property type="entry name" value="HisK_dim/P_dom"/>
</dbReference>
<dbReference type="SUPFAM" id="SSF47384">
    <property type="entry name" value="Homodimeric domain of signal transducing histidine kinase"/>
    <property type="match status" value="1"/>
</dbReference>
<dbReference type="Gene3D" id="1.10.287.130">
    <property type="match status" value="1"/>
</dbReference>
<dbReference type="PROSITE" id="PS50109">
    <property type="entry name" value="HIS_KIN"/>
    <property type="match status" value="1"/>
</dbReference>
<dbReference type="Proteomes" id="UP000282832">
    <property type="component" value="Unassembled WGS sequence"/>
</dbReference>
<dbReference type="InterPro" id="IPR005467">
    <property type="entry name" value="His_kinase_dom"/>
</dbReference>
<evidence type="ECO:0000256" key="7">
    <source>
        <dbReference type="SAM" id="Coils"/>
    </source>
</evidence>
<comment type="caution">
    <text evidence="11">The sequence shown here is derived from an EMBL/GenBank/DDBJ whole genome shotgun (WGS) entry which is preliminary data.</text>
</comment>
<evidence type="ECO:0000256" key="6">
    <source>
        <dbReference type="ARBA" id="ARBA00023012"/>
    </source>
</evidence>
<dbReference type="Pfam" id="PF00512">
    <property type="entry name" value="HisKA"/>
    <property type="match status" value="1"/>
</dbReference>
<dbReference type="InterPro" id="IPR004358">
    <property type="entry name" value="Sig_transdc_His_kin-like_C"/>
</dbReference>
<dbReference type="PANTHER" id="PTHR43711">
    <property type="entry name" value="TWO-COMPONENT HISTIDINE KINASE"/>
    <property type="match status" value="1"/>
</dbReference>
<keyword evidence="7" id="KW-0175">Coiled coil</keyword>
<feature type="domain" description="PAS" evidence="9">
    <location>
        <begin position="31"/>
        <end position="84"/>
    </location>
</feature>
<dbReference type="SMART" id="SM00387">
    <property type="entry name" value="HATPase_c"/>
    <property type="match status" value="1"/>
</dbReference>
<keyword evidence="5 11" id="KW-0418">Kinase</keyword>
<dbReference type="AlphaFoldDB" id="A0A437PWE4"/>
<dbReference type="CDD" id="cd00075">
    <property type="entry name" value="HATPase"/>
    <property type="match status" value="1"/>
</dbReference>
<keyword evidence="12" id="KW-1185">Reference proteome</keyword>
<evidence type="ECO:0000259" key="10">
    <source>
        <dbReference type="PROSITE" id="PS50113"/>
    </source>
</evidence>
<dbReference type="CDD" id="cd00082">
    <property type="entry name" value="HisKA"/>
    <property type="match status" value="1"/>
</dbReference>
<feature type="coiled-coil region" evidence="7">
    <location>
        <begin position="149"/>
        <end position="205"/>
    </location>
</feature>
<dbReference type="EMBL" id="SACY01000001">
    <property type="protein sequence ID" value="RVU26571.1"/>
    <property type="molecule type" value="Genomic_DNA"/>
</dbReference>
<dbReference type="PRINTS" id="PR00344">
    <property type="entry name" value="BCTRLSENSOR"/>
</dbReference>
<dbReference type="InterPro" id="IPR000700">
    <property type="entry name" value="PAS-assoc_C"/>
</dbReference>
<dbReference type="InterPro" id="IPR003594">
    <property type="entry name" value="HATPase_dom"/>
</dbReference>
<dbReference type="Pfam" id="PF13426">
    <property type="entry name" value="PAS_9"/>
    <property type="match status" value="1"/>
</dbReference>
<evidence type="ECO:0000259" key="8">
    <source>
        <dbReference type="PROSITE" id="PS50109"/>
    </source>
</evidence>
<dbReference type="PROSITE" id="PS50113">
    <property type="entry name" value="PAC"/>
    <property type="match status" value="1"/>
</dbReference>